<evidence type="ECO:0000313" key="3">
    <source>
        <dbReference type="Proteomes" id="UP000245539"/>
    </source>
</evidence>
<dbReference type="RefSeq" id="WP_109837449.1">
    <property type="nucleotide sequence ID" value="NZ_QGKM01000023.1"/>
</dbReference>
<dbReference type="EMBL" id="QGKM01000023">
    <property type="protein sequence ID" value="PWQ97633.1"/>
    <property type="molecule type" value="Genomic_DNA"/>
</dbReference>
<reference evidence="2 3" key="1">
    <citation type="submission" date="2018-05" db="EMBL/GenBank/DDBJ databases">
        <title>Leucothrix arctica sp. nov., isolated from Arctic seawater.</title>
        <authorList>
            <person name="Choi A."/>
            <person name="Baek K."/>
        </authorList>
    </citation>
    <scope>NUCLEOTIDE SEQUENCE [LARGE SCALE GENOMIC DNA]</scope>
    <source>
        <strain evidence="2 3">JCM 18388</strain>
    </source>
</reference>
<accession>A0A317CJM0</accession>
<sequence length="144" mass="15842">MNKKIAMTVLSASALLFTYQASAHNTSSEIDKQQHEQAVMIAQGMKTCQLTPEEAKSLKAMQSSIAALEKKYRYGGLQSWELNTLASKLHNARVEINKLTKNSTTCNGRVTDRDLQPGVIGRSDASRISRTMEGRGTENVVIGR</sequence>
<comment type="caution">
    <text evidence="2">The sequence shown here is derived from an EMBL/GenBank/DDBJ whole genome shotgun (WGS) entry which is preliminary data.</text>
</comment>
<organism evidence="2 3">
    <name type="scientific">Leucothrix pacifica</name>
    <dbReference type="NCBI Taxonomy" id="1247513"/>
    <lineage>
        <taxon>Bacteria</taxon>
        <taxon>Pseudomonadati</taxon>
        <taxon>Pseudomonadota</taxon>
        <taxon>Gammaproteobacteria</taxon>
        <taxon>Thiotrichales</taxon>
        <taxon>Thiotrichaceae</taxon>
        <taxon>Leucothrix</taxon>
    </lineage>
</organism>
<feature type="chain" id="PRO_5016327206" evidence="1">
    <location>
        <begin position="24"/>
        <end position="144"/>
    </location>
</feature>
<dbReference type="OrthoDB" id="7569823at2"/>
<dbReference type="Proteomes" id="UP000245539">
    <property type="component" value="Unassembled WGS sequence"/>
</dbReference>
<gene>
    <name evidence="2" type="ORF">DKW60_09640</name>
</gene>
<name>A0A317CJM0_9GAMM</name>
<dbReference type="AlphaFoldDB" id="A0A317CJM0"/>
<keyword evidence="1" id="KW-0732">Signal</keyword>
<feature type="signal peptide" evidence="1">
    <location>
        <begin position="1"/>
        <end position="23"/>
    </location>
</feature>
<evidence type="ECO:0000256" key="1">
    <source>
        <dbReference type="SAM" id="SignalP"/>
    </source>
</evidence>
<keyword evidence="3" id="KW-1185">Reference proteome</keyword>
<proteinExistence type="predicted"/>
<protein>
    <submittedName>
        <fullName evidence="2">Uncharacterized protein</fullName>
    </submittedName>
</protein>
<evidence type="ECO:0000313" key="2">
    <source>
        <dbReference type="EMBL" id="PWQ97633.1"/>
    </source>
</evidence>